<evidence type="ECO:0000256" key="2">
    <source>
        <dbReference type="ARBA" id="ARBA00009347"/>
    </source>
</evidence>
<proteinExistence type="inferred from homology"/>
<comment type="similarity">
    <text evidence="2">Belongs to the acyl-CoA dehydrogenase family.</text>
</comment>
<keyword evidence="9" id="KW-1185">Reference proteome</keyword>
<evidence type="ECO:0000256" key="4">
    <source>
        <dbReference type="ARBA" id="ARBA00022827"/>
    </source>
</evidence>
<gene>
    <name evidence="8" type="ORF">ACFWGY_19000</name>
</gene>
<evidence type="ECO:0000259" key="6">
    <source>
        <dbReference type="Pfam" id="PF00441"/>
    </source>
</evidence>
<dbReference type="PANTHER" id="PTHR43884">
    <property type="entry name" value="ACYL-COA DEHYDROGENASE"/>
    <property type="match status" value="1"/>
</dbReference>
<evidence type="ECO:0000256" key="3">
    <source>
        <dbReference type="ARBA" id="ARBA00022630"/>
    </source>
</evidence>
<dbReference type="Pfam" id="PF00441">
    <property type="entry name" value="Acyl-CoA_dh_1"/>
    <property type="match status" value="1"/>
</dbReference>
<dbReference type="SUPFAM" id="SSF47203">
    <property type="entry name" value="Acyl-CoA dehydrogenase C-terminal domain-like"/>
    <property type="match status" value="1"/>
</dbReference>
<evidence type="ECO:0000259" key="7">
    <source>
        <dbReference type="Pfam" id="PF02771"/>
    </source>
</evidence>
<dbReference type="Gene3D" id="1.10.540.10">
    <property type="entry name" value="Acyl-CoA dehydrogenase/oxidase, N-terminal domain"/>
    <property type="match status" value="1"/>
</dbReference>
<dbReference type="PANTHER" id="PTHR43884:SF20">
    <property type="entry name" value="ACYL-COA DEHYDROGENASE FADE28"/>
    <property type="match status" value="1"/>
</dbReference>
<dbReference type="InterPro" id="IPR036250">
    <property type="entry name" value="AcylCo_DH-like_C"/>
</dbReference>
<feature type="domain" description="Acyl-CoA dehydrogenase/oxidase N-terminal" evidence="7">
    <location>
        <begin position="6"/>
        <end position="112"/>
    </location>
</feature>
<evidence type="ECO:0000256" key="5">
    <source>
        <dbReference type="ARBA" id="ARBA00023002"/>
    </source>
</evidence>
<dbReference type="EMBL" id="JBHXCV010000012">
    <property type="protein sequence ID" value="MFD6795425.1"/>
    <property type="molecule type" value="Genomic_DNA"/>
</dbReference>
<dbReference type="Pfam" id="PF02771">
    <property type="entry name" value="Acyl-CoA_dh_N"/>
    <property type="match status" value="1"/>
</dbReference>
<feature type="domain" description="Acyl-CoA dehydrogenase/oxidase C-terminal" evidence="6">
    <location>
        <begin position="219"/>
        <end position="365"/>
    </location>
</feature>
<keyword evidence="4" id="KW-0274">FAD</keyword>
<keyword evidence="5 8" id="KW-0560">Oxidoreductase</keyword>
<evidence type="ECO:0000256" key="1">
    <source>
        <dbReference type="ARBA" id="ARBA00001974"/>
    </source>
</evidence>
<dbReference type="InterPro" id="IPR009100">
    <property type="entry name" value="AcylCoA_DH/oxidase_NM_dom_sf"/>
</dbReference>
<dbReference type="RefSeq" id="WP_258936704.1">
    <property type="nucleotide sequence ID" value="NZ_JANBBF010000009.1"/>
</dbReference>
<accession>A0ABW6G896</accession>
<keyword evidence="3" id="KW-0285">Flavoprotein</keyword>
<name>A0ABW6G896_9PSEU</name>
<dbReference type="InterPro" id="IPR009075">
    <property type="entry name" value="AcylCo_DH/oxidase_C"/>
</dbReference>
<comment type="caution">
    <text evidence="8">The sequence shown here is derived from an EMBL/GenBank/DDBJ whole genome shotgun (WGS) entry which is preliminary data.</text>
</comment>
<organism evidence="8 9">
    <name type="scientific">Prauserella salsuginis</name>
    <dbReference type="NCBI Taxonomy" id="387889"/>
    <lineage>
        <taxon>Bacteria</taxon>
        <taxon>Bacillati</taxon>
        <taxon>Actinomycetota</taxon>
        <taxon>Actinomycetes</taxon>
        <taxon>Pseudonocardiales</taxon>
        <taxon>Pseudonocardiaceae</taxon>
        <taxon>Prauserella</taxon>
        <taxon>Prauserella salsuginis group</taxon>
    </lineage>
</organism>
<dbReference type="GO" id="GO:0016491">
    <property type="term" value="F:oxidoreductase activity"/>
    <property type="evidence" value="ECO:0007669"/>
    <property type="project" value="UniProtKB-KW"/>
</dbReference>
<evidence type="ECO:0000313" key="9">
    <source>
        <dbReference type="Proteomes" id="UP001598673"/>
    </source>
</evidence>
<dbReference type="Gene3D" id="2.40.110.10">
    <property type="entry name" value="Butyryl-CoA Dehydrogenase, subunit A, domain 2"/>
    <property type="match status" value="1"/>
</dbReference>
<evidence type="ECO:0000313" key="8">
    <source>
        <dbReference type="EMBL" id="MFD6795425.1"/>
    </source>
</evidence>
<dbReference type="InterPro" id="IPR046373">
    <property type="entry name" value="Acyl-CoA_Oxase/DH_mid-dom_sf"/>
</dbReference>
<dbReference type="Proteomes" id="UP001598673">
    <property type="component" value="Unassembled WGS sequence"/>
</dbReference>
<comment type="cofactor">
    <cofactor evidence="1">
        <name>FAD</name>
        <dbReference type="ChEBI" id="CHEBI:57692"/>
    </cofactor>
</comment>
<dbReference type="InterPro" id="IPR037069">
    <property type="entry name" value="AcylCoA_DH/ox_N_sf"/>
</dbReference>
<reference evidence="8 9" key="1">
    <citation type="submission" date="2024-09" db="EMBL/GenBank/DDBJ databases">
        <title>The Natural Products Discovery Center: Release of the First 8490 Sequenced Strains for Exploring Actinobacteria Biosynthetic Diversity.</title>
        <authorList>
            <person name="Kalkreuter E."/>
            <person name="Kautsar S.A."/>
            <person name="Yang D."/>
            <person name="Bader C.D."/>
            <person name="Teijaro C.N."/>
            <person name="Fluegel L."/>
            <person name="Davis C.M."/>
            <person name="Simpson J.R."/>
            <person name="Lauterbach L."/>
            <person name="Steele A.D."/>
            <person name="Gui C."/>
            <person name="Meng S."/>
            <person name="Li G."/>
            <person name="Viehrig K."/>
            <person name="Ye F."/>
            <person name="Su P."/>
            <person name="Kiefer A.F."/>
            <person name="Nichols A."/>
            <person name="Cepeda A.J."/>
            <person name="Yan W."/>
            <person name="Fan B."/>
            <person name="Jiang Y."/>
            <person name="Adhikari A."/>
            <person name="Zheng C.-J."/>
            <person name="Schuster L."/>
            <person name="Cowan T.M."/>
            <person name="Smanski M.J."/>
            <person name="Chevrette M.G."/>
            <person name="De Carvalho L.P.S."/>
            <person name="Shen B."/>
        </authorList>
    </citation>
    <scope>NUCLEOTIDE SEQUENCE [LARGE SCALE GENOMIC DNA]</scope>
    <source>
        <strain evidence="8 9">NPDC060353</strain>
    </source>
</reference>
<dbReference type="EC" id="1.-.-.-" evidence="8"/>
<dbReference type="InterPro" id="IPR013786">
    <property type="entry name" value="AcylCoA_DH/ox_N"/>
</dbReference>
<protein>
    <submittedName>
        <fullName evidence="8">Acyl-CoA dehydrogenase family protein</fullName>
        <ecNumber evidence="8">1.-.-.-</ecNumber>
    </submittedName>
</protein>
<sequence>MDFTYTEAQRDLAELTRRIAGDHPPGAPHGTGGFDRELWQALASSGVLDAALPSTVGGGGFGVLEQCAIGHELGRAVAAVPYVPAIAPAGSVLAEFGGGELLERWVVPAVRGQAVVSAAVPDDGAPTGFALDAEGGLSGEAQAVPYGAFADGLLVQATATGGDVLALVAADASGLDVEPQRVVDHADAALVRARGVRPQAVLPAESVPFLRRRLTLGGCARQLGVVERALELTADYAGQRHQFGTPIGGFQAVRHRLADGYVDVDAVRLTLWQAAWRLASADGETSDDGTGDGGVDTRDTDVDVAIATAKYWAAEAGHRVAHTAVHVHGGVGIDVEHDVHRYFVAAKRNEFAGGGATAQLNRLGELLA</sequence>
<dbReference type="Gene3D" id="1.20.140.10">
    <property type="entry name" value="Butyryl-CoA Dehydrogenase, subunit A, domain 3"/>
    <property type="match status" value="1"/>
</dbReference>
<dbReference type="SUPFAM" id="SSF56645">
    <property type="entry name" value="Acyl-CoA dehydrogenase NM domain-like"/>
    <property type="match status" value="1"/>
</dbReference>